<dbReference type="Proteomes" id="UP000187203">
    <property type="component" value="Unassembled WGS sequence"/>
</dbReference>
<name>A0A1R3L3J4_9ROSI</name>
<proteinExistence type="predicted"/>
<reference evidence="3" key="1">
    <citation type="submission" date="2013-09" db="EMBL/GenBank/DDBJ databases">
        <title>Corchorus olitorius genome sequencing.</title>
        <authorList>
            <person name="Alam M."/>
            <person name="Haque M.S."/>
            <person name="Islam M.S."/>
            <person name="Emdad E.M."/>
            <person name="Islam M.M."/>
            <person name="Ahmed B."/>
            <person name="Halim A."/>
            <person name="Hossen Q.M.M."/>
            <person name="Hossain M.Z."/>
            <person name="Ahmed R."/>
            <person name="Khan M.M."/>
            <person name="Islam R."/>
            <person name="Rashid M.M."/>
            <person name="Khan S.A."/>
            <person name="Rahman M.S."/>
            <person name="Alam M."/>
            <person name="Yahiya A.S."/>
            <person name="Khan M.S."/>
            <person name="Azam M.S."/>
            <person name="Haque T."/>
            <person name="Lashkar M.Z.H."/>
            <person name="Akhand A.I."/>
            <person name="Morshed G."/>
            <person name="Roy S."/>
            <person name="Uddin K.S."/>
            <person name="Rabeya T."/>
            <person name="Hossain A.S."/>
            <person name="Chowdhury A."/>
            <person name="Snigdha A.R."/>
            <person name="Mortoza M.S."/>
            <person name="Matin S.A."/>
            <person name="Hoque S.M.E."/>
            <person name="Islam M.K."/>
            <person name="Roy D.K."/>
            <person name="Haider R."/>
            <person name="Moosa M.M."/>
            <person name="Elias S.M."/>
            <person name="Hasan A.M."/>
            <person name="Jahan S."/>
            <person name="Shafiuddin M."/>
            <person name="Mahmood N."/>
            <person name="Shommy N.S."/>
        </authorList>
    </citation>
    <scope>NUCLEOTIDE SEQUENCE [LARGE SCALE GENOMIC DNA]</scope>
    <source>
        <strain evidence="3">cv. O-4</strain>
    </source>
</reference>
<organism evidence="2 3">
    <name type="scientific">Corchorus olitorius</name>
    <dbReference type="NCBI Taxonomy" id="93759"/>
    <lineage>
        <taxon>Eukaryota</taxon>
        <taxon>Viridiplantae</taxon>
        <taxon>Streptophyta</taxon>
        <taxon>Embryophyta</taxon>
        <taxon>Tracheophyta</taxon>
        <taxon>Spermatophyta</taxon>
        <taxon>Magnoliopsida</taxon>
        <taxon>eudicotyledons</taxon>
        <taxon>Gunneridae</taxon>
        <taxon>Pentapetalae</taxon>
        <taxon>rosids</taxon>
        <taxon>malvids</taxon>
        <taxon>Malvales</taxon>
        <taxon>Malvaceae</taxon>
        <taxon>Grewioideae</taxon>
        <taxon>Apeibeae</taxon>
        <taxon>Corchorus</taxon>
    </lineage>
</organism>
<feature type="compositionally biased region" description="Low complexity" evidence="1">
    <location>
        <begin position="27"/>
        <end position="41"/>
    </location>
</feature>
<feature type="region of interest" description="Disordered" evidence="1">
    <location>
        <begin position="1"/>
        <end position="41"/>
    </location>
</feature>
<feature type="region of interest" description="Disordered" evidence="1">
    <location>
        <begin position="233"/>
        <end position="264"/>
    </location>
</feature>
<comment type="caution">
    <text evidence="2">The sequence shown here is derived from an EMBL/GenBank/DDBJ whole genome shotgun (WGS) entry which is preliminary data.</text>
</comment>
<gene>
    <name evidence="2" type="ORF">COLO4_00686</name>
</gene>
<protein>
    <submittedName>
        <fullName evidence="2">Uncharacterized protein</fullName>
    </submittedName>
</protein>
<feature type="non-terminal residue" evidence="2">
    <location>
        <position position="264"/>
    </location>
</feature>
<dbReference type="AlphaFoldDB" id="A0A1R3L3J4"/>
<feature type="compositionally biased region" description="Basic and acidic residues" evidence="1">
    <location>
        <begin position="1"/>
        <end position="12"/>
    </location>
</feature>
<keyword evidence="3" id="KW-1185">Reference proteome</keyword>
<dbReference type="EMBL" id="AWUE01002891">
    <property type="protein sequence ID" value="OMP13901.1"/>
    <property type="molecule type" value="Genomic_DNA"/>
</dbReference>
<feature type="compositionally biased region" description="Basic residues" evidence="1">
    <location>
        <begin position="190"/>
        <end position="212"/>
    </location>
</feature>
<accession>A0A1R3L3J4</accession>
<feature type="region of interest" description="Disordered" evidence="1">
    <location>
        <begin position="97"/>
        <end position="119"/>
    </location>
</feature>
<feature type="region of interest" description="Disordered" evidence="1">
    <location>
        <begin position="185"/>
        <end position="212"/>
    </location>
</feature>
<evidence type="ECO:0000256" key="1">
    <source>
        <dbReference type="SAM" id="MobiDB-lite"/>
    </source>
</evidence>
<feature type="non-terminal residue" evidence="2">
    <location>
        <position position="1"/>
    </location>
</feature>
<sequence length="264" mass="27918">PVGGRTRVEHCPRGSKRGHQAVGGGTRRAAAGALHAQPGAHAGRRALPATCAPCAGGSAGRAGRARAGAASHRRRCVAVDSVRPRPQRAHRLARRLPHRAPSGGASGAHRRPAGRHVPAARRCRGALWRARGLVPRGVAAGAGQPPRAVRGAGLLCAPRRAEDAGRSASAQLPVAGPVRHHARPVDLSRRERRRSGARCARHRQPHCRRRRTRAPLGRCGAWHRLQVAAGRLGRSARRPAASRTHRLARRGSAAAFDLHAPPHA</sequence>
<evidence type="ECO:0000313" key="2">
    <source>
        <dbReference type="EMBL" id="OMP13901.1"/>
    </source>
</evidence>
<evidence type="ECO:0000313" key="3">
    <source>
        <dbReference type="Proteomes" id="UP000187203"/>
    </source>
</evidence>
<feature type="compositionally biased region" description="Basic residues" evidence="1">
    <location>
        <begin position="108"/>
        <end position="119"/>
    </location>
</feature>